<evidence type="ECO:0000259" key="1">
    <source>
        <dbReference type="PROSITE" id="PS50053"/>
    </source>
</evidence>
<dbReference type="SUPFAM" id="SSF54236">
    <property type="entry name" value="Ubiquitin-like"/>
    <property type="match status" value="1"/>
</dbReference>
<evidence type="ECO:0000313" key="3">
    <source>
        <dbReference type="Proteomes" id="UP000002729"/>
    </source>
</evidence>
<dbReference type="PROSITE" id="PS50053">
    <property type="entry name" value="UBIQUITIN_2"/>
    <property type="match status" value="1"/>
</dbReference>
<dbReference type="PRINTS" id="PR00348">
    <property type="entry name" value="UBIQUITIN"/>
</dbReference>
<sequence>MQLFIQSAGATSTLDVAPTDTVASLKQSVEDGMGLPIEHQHLLSRGRALEDGRTLGDYSIQDTDVIDVCLRVRGGRV</sequence>
<feature type="domain" description="Ubiquitin-like" evidence="1">
    <location>
        <begin position="1"/>
        <end position="75"/>
    </location>
</feature>
<dbReference type="InterPro" id="IPR000626">
    <property type="entry name" value="Ubiquitin-like_dom"/>
</dbReference>
<dbReference type="Pfam" id="PF00240">
    <property type="entry name" value="ubiquitin"/>
    <property type="match status" value="1"/>
</dbReference>
<dbReference type="SMART" id="SM00213">
    <property type="entry name" value="UBQ"/>
    <property type="match status" value="1"/>
</dbReference>
<dbReference type="RefSeq" id="XP_009035718.1">
    <property type="nucleotide sequence ID" value="XM_009037470.1"/>
</dbReference>
<dbReference type="Gene3D" id="3.10.20.90">
    <property type="entry name" value="Phosphatidylinositol 3-kinase Catalytic Subunit, Chain A, domain 1"/>
    <property type="match status" value="1"/>
</dbReference>
<dbReference type="AlphaFoldDB" id="F0Y665"/>
<dbReference type="Proteomes" id="UP000002729">
    <property type="component" value="Unassembled WGS sequence"/>
</dbReference>
<protein>
    <recommendedName>
        <fullName evidence="1">Ubiquitin-like domain-containing protein</fullName>
    </recommendedName>
</protein>
<dbReference type="InterPro" id="IPR029071">
    <property type="entry name" value="Ubiquitin-like_domsf"/>
</dbReference>
<dbReference type="OrthoDB" id="428577at2759"/>
<reference evidence="2 3" key="1">
    <citation type="journal article" date="2011" name="Proc. Natl. Acad. Sci. U.S.A.">
        <title>Niche of harmful alga Aureococcus anophagefferens revealed through ecogenomics.</title>
        <authorList>
            <person name="Gobler C.J."/>
            <person name="Berry D.L."/>
            <person name="Dyhrman S.T."/>
            <person name="Wilhelm S.W."/>
            <person name="Salamov A."/>
            <person name="Lobanov A.V."/>
            <person name="Zhang Y."/>
            <person name="Collier J.L."/>
            <person name="Wurch L.L."/>
            <person name="Kustka A.B."/>
            <person name="Dill B.D."/>
            <person name="Shah M."/>
            <person name="VerBerkmoes N.C."/>
            <person name="Kuo A."/>
            <person name="Terry A."/>
            <person name="Pangilinan J."/>
            <person name="Lindquist E.A."/>
            <person name="Lucas S."/>
            <person name="Paulsen I.T."/>
            <person name="Hattenrath-Lehmann T.K."/>
            <person name="Talmage S.C."/>
            <person name="Walker E.A."/>
            <person name="Koch F."/>
            <person name="Burson A.M."/>
            <person name="Marcoval M.A."/>
            <person name="Tang Y.Z."/>
            <person name="Lecleir G.R."/>
            <person name="Coyne K.J."/>
            <person name="Berg G.M."/>
            <person name="Bertrand E.M."/>
            <person name="Saito M.A."/>
            <person name="Gladyshev V.N."/>
            <person name="Grigoriev I.V."/>
        </authorList>
    </citation>
    <scope>NUCLEOTIDE SEQUENCE [LARGE SCALE GENOMIC DNA]</scope>
    <source>
        <strain evidence="3">CCMP 1984</strain>
    </source>
</reference>
<dbReference type="EMBL" id="GL833125">
    <property type="protein sequence ID" value="EGB09672.1"/>
    <property type="molecule type" value="Genomic_DNA"/>
</dbReference>
<accession>F0Y665</accession>
<evidence type="ECO:0000313" key="2">
    <source>
        <dbReference type="EMBL" id="EGB09672.1"/>
    </source>
</evidence>
<dbReference type="InterPro" id="IPR050158">
    <property type="entry name" value="Ubiquitin_ubiquitin-like"/>
</dbReference>
<name>F0Y665_AURAN</name>
<dbReference type="InParanoid" id="F0Y665"/>
<dbReference type="GeneID" id="20218770"/>
<dbReference type="KEGG" id="aaf:AURANDRAFT_17050"/>
<organism evidence="3">
    <name type="scientific">Aureococcus anophagefferens</name>
    <name type="common">Harmful bloom alga</name>
    <dbReference type="NCBI Taxonomy" id="44056"/>
    <lineage>
        <taxon>Eukaryota</taxon>
        <taxon>Sar</taxon>
        <taxon>Stramenopiles</taxon>
        <taxon>Ochrophyta</taxon>
        <taxon>Pelagophyceae</taxon>
        <taxon>Pelagomonadales</taxon>
        <taxon>Pelagomonadaceae</taxon>
        <taxon>Aureococcus</taxon>
    </lineage>
</organism>
<dbReference type="eggNOG" id="KOG0001">
    <property type="taxonomic scope" value="Eukaryota"/>
</dbReference>
<gene>
    <name evidence="2" type="ORF">AURANDRAFT_17050</name>
</gene>
<keyword evidence="3" id="KW-1185">Reference proteome</keyword>
<dbReference type="InterPro" id="IPR019956">
    <property type="entry name" value="Ubiquitin_dom"/>
</dbReference>
<dbReference type="PANTHER" id="PTHR10666">
    <property type="entry name" value="UBIQUITIN"/>
    <property type="match status" value="1"/>
</dbReference>
<proteinExistence type="predicted"/>
<feature type="non-terminal residue" evidence="2">
    <location>
        <position position="77"/>
    </location>
</feature>